<accession>A0ABU5ZIM2</accession>
<keyword evidence="4 6" id="KW-0488">Methylation</keyword>
<evidence type="ECO:0000256" key="5">
    <source>
        <dbReference type="ARBA" id="ARBA00022917"/>
    </source>
</evidence>
<dbReference type="Pfam" id="PF03462">
    <property type="entry name" value="PCRF"/>
    <property type="match status" value="1"/>
</dbReference>
<evidence type="ECO:0000256" key="6">
    <source>
        <dbReference type="HAMAP-Rule" id="MF_00094"/>
    </source>
</evidence>
<dbReference type="SUPFAM" id="SSF75620">
    <property type="entry name" value="Release factor"/>
    <property type="match status" value="1"/>
</dbReference>
<dbReference type="HAMAP" id="MF_00094">
    <property type="entry name" value="Rel_fac_2"/>
    <property type="match status" value="1"/>
</dbReference>
<feature type="modified residue" description="N5-methylglutamine" evidence="6">
    <location>
        <position position="251"/>
    </location>
</feature>
<dbReference type="EMBL" id="JAYJLD010000016">
    <property type="protein sequence ID" value="MEB3102357.1"/>
    <property type="molecule type" value="Genomic_DNA"/>
</dbReference>
<dbReference type="PANTHER" id="PTHR43116:SF3">
    <property type="entry name" value="CLASS I PEPTIDE CHAIN RELEASE FACTOR"/>
    <property type="match status" value="1"/>
</dbReference>
<organism evidence="9 10">
    <name type="scientific">Ferviditalea candida</name>
    <dbReference type="NCBI Taxonomy" id="3108399"/>
    <lineage>
        <taxon>Bacteria</taxon>
        <taxon>Bacillati</taxon>
        <taxon>Bacillota</taxon>
        <taxon>Bacilli</taxon>
        <taxon>Bacillales</taxon>
        <taxon>Paenibacillaceae</taxon>
        <taxon>Ferviditalea</taxon>
    </lineage>
</organism>
<protein>
    <recommendedName>
        <fullName evidence="3 6">Peptide chain release factor 2</fullName>
        <shortName evidence="6">RF-2</shortName>
    </recommendedName>
</protein>
<keyword evidence="10" id="KW-1185">Reference proteome</keyword>
<dbReference type="InterPro" id="IPR000352">
    <property type="entry name" value="Pep_chain_release_fac_I"/>
</dbReference>
<evidence type="ECO:0000256" key="2">
    <source>
        <dbReference type="ARBA" id="ARBA00010835"/>
    </source>
</evidence>
<proteinExistence type="inferred from homology"/>
<name>A0ABU5ZIM2_9BACL</name>
<dbReference type="Gene3D" id="1.20.58.410">
    <property type="entry name" value="Release factor"/>
    <property type="match status" value="1"/>
</dbReference>
<sequence>MIDPEIKQDLRDMTKRINDLRGSLDLDLKQEHIDNYEEKMAAPDFWDDNEKAQKIISELNAIKSVTERFDEISSEYEELELMLQLAEEENDESLVPELREGIKKLLAKLESFELQLLLNQPYDKYNAILELHPGAGGTESQDWAEMLLRMYRRWADDHDFKVEVLDFLPGDEAGVKSVTLLIKGHNAYGYLKAEKGVHRLVRISPFDASGRRHTSFVSCDVMPEIDDDIEVEVRPEDLKIDVYRSSGAGGQHINTTDSAVRITHIPTGIVTACQTERSQIQNRERAMKMLKSKLYERKIEEHQKHLAEIRGEQMEIGWGSQIRSYVFHPYSMVKDHRTLTETGNVQAVMDGEIDMFIDAYLRRQIRHE</sequence>
<comment type="PTM">
    <text evidence="6">Methylated by PrmC. Methylation increases the termination efficiency of RF2.</text>
</comment>
<evidence type="ECO:0000259" key="8">
    <source>
        <dbReference type="PROSITE" id="PS00745"/>
    </source>
</evidence>
<evidence type="ECO:0000256" key="3">
    <source>
        <dbReference type="ARBA" id="ARBA00019192"/>
    </source>
</evidence>
<evidence type="ECO:0000256" key="1">
    <source>
        <dbReference type="ARBA" id="ARBA00002613"/>
    </source>
</evidence>
<evidence type="ECO:0000313" key="9">
    <source>
        <dbReference type="EMBL" id="MEB3102357.1"/>
    </source>
</evidence>
<gene>
    <name evidence="6 9" type="primary">prfB</name>
    <name evidence="9" type="ORF">VF724_11865</name>
</gene>
<comment type="caution">
    <text evidence="9">The sequence shown here is derived from an EMBL/GenBank/DDBJ whole genome shotgun (WGS) entry which is preliminary data.</text>
</comment>
<dbReference type="InterPro" id="IPR045853">
    <property type="entry name" value="Pep_chain_release_fac_I_sf"/>
</dbReference>
<dbReference type="InterPro" id="IPR005139">
    <property type="entry name" value="PCRF"/>
</dbReference>
<keyword evidence="5 6" id="KW-0648">Protein biosynthesis</keyword>
<evidence type="ECO:0000256" key="4">
    <source>
        <dbReference type="ARBA" id="ARBA00022481"/>
    </source>
</evidence>
<dbReference type="Gene3D" id="3.30.160.20">
    <property type="match status" value="1"/>
</dbReference>
<comment type="similarity">
    <text evidence="2 6">Belongs to the prokaryotic/mitochondrial release factor family.</text>
</comment>
<comment type="subcellular location">
    <subcellularLocation>
        <location evidence="6">Cytoplasm</location>
    </subcellularLocation>
</comment>
<dbReference type="Pfam" id="PF00472">
    <property type="entry name" value="RF-1"/>
    <property type="match status" value="1"/>
</dbReference>
<feature type="domain" description="Prokaryotic-type class I peptide chain release factors" evidence="8">
    <location>
        <begin position="244"/>
        <end position="260"/>
    </location>
</feature>
<dbReference type="Proteomes" id="UP001310386">
    <property type="component" value="Unassembled WGS sequence"/>
</dbReference>
<dbReference type="NCBIfam" id="TIGR00020">
    <property type="entry name" value="prfB"/>
    <property type="match status" value="1"/>
</dbReference>
<dbReference type="Gene3D" id="3.30.70.1660">
    <property type="match status" value="1"/>
</dbReference>
<keyword evidence="6" id="KW-0963">Cytoplasm</keyword>
<feature type="coiled-coil region" evidence="7">
    <location>
        <begin position="62"/>
        <end position="89"/>
    </location>
</feature>
<dbReference type="PANTHER" id="PTHR43116">
    <property type="entry name" value="PEPTIDE CHAIN RELEASE FACTOR 2"/>
    <property type="match status" value="1"/>
</dbReference>
<dbReference type="PROSITE" id="PS00745">
    <property type="entry name" value="RF_PROK_I"/>
    <property type="match status" value="1"/>
</dbReference>
<dbReference type="RefSeq" id="WP_371754521.1">
    <property type="nucleotide sequence ID" value="NZ_JAYJLD010000016.1"/>
</dbReference>
<evidence type="ECO:0000256" key="7">
    <source>
        <dbReference type="SAM" id="Coils"/>
    </source>
</evidence>
<keyword evidence="7" id="KW-0175">Coiled coil</keyword>
<evidence type="ECO:0000313" key="10">
    <source>
        <dbReference type="Proteomes" id="UP001310386"/>
    </source>
</evidence>
<dbReference type="InterPro" id="IPR004374">
    <property type="entry name" value="PrfB"/>
</dbReference>
<reference evidence="9" key="1">
    <citation type="submission" date="2023-12" db="EMBL/GenBank/DDBJ databases">
        <title>Fervidustalea candida gen. nov., sp. nov., a novel member of the family Paenibacillaceae isolated from a geothermal area.</title>
        <authorList>
            <person name="Li W.-J."/>
            <person name="Jiao J.-Y."/>
            <person name="Chen Y."/>
        </authorList>
    </citation>
    <scope>NUCLEOTIDE SEQUENCE</scope>
    <source>
        <strain evidence="9">SYSU GA230002</strain>
    </source>
</reference>
<comment type="function">
    <text evidence="1 6">Peptide chain release factor 2 directs the termination of translation in response to the peptide chain termination codons UGA and UAA.</text>
</comment>
<dbReference type="SMART" id="SM00937">
    <property type="entry name" value="PCRF"/>
    <property type="match status" value="1"/>
</dbReference>